<dbReference type="RefSeq" id="WP_158041710.1">
    <property type="nucleotide sequence ID" value="NZ_JACCFV010000001.1"/>
</dbReference>
<comment type="caution">
    <text evidence="3">The sequence shown here is derived from an EMBL/GenBank/DDBJ whole genome shotgun (WGS) entry which is preliminary data.</text>
</comment>
<feature type="transmembrane region" description="Helical" evidence="2">
    <location>
        <begin position="209"/>
        <end position="227"/>
    </location>
</feature>
<feature type="compositionally biased region" description="Low complexity" evidence="1">
    <location>
        <begin position="146"/>
        <end position="171"/>
    </location>
</feature>
<evidence type="ECO:0000313" key="4">
    <source>
        <dbReference type="Proteomes" id="UP000467240"/>
    </source>
</evidence>
<feature type="region of interest" description="Disordered" evidence="1">
    <location>
        <begin position="133"/>
        <end position="202"/>
    </location>
</feature>
<dbReference type="Proteomes" id="UP000467240">
    <property type="component" value="Unassembled WGS sequence"/>
</dbReference>
<name>A0A7J5BNW8_9MICO</name>
<keyword evidence="2" id="KW-0812">Transmembrane</keyword>
<gene>
    <name evidence="3" type="ORF">F8O01_14700</name>
</gene>
<keyword evidence="2" id="KW-1133">Transmembrane helix</keyword>
<dbReference type="EMBL" id="WBJZ01000022">
    <property type="protein sequence ID" value="KAB1653594.1"/>
    <property type="molecule type" value="Genomic_DNA"/>
</dbReference>
<evidence type="ECO:0000256" key="1">
    <source>
        <dbReference type="SAM" id="MobiDB-lite"/>
    </source>
</evidence>
<dbReference type="AlphaFoldDB" id="A0A7J5BNW8"/>
<evidence type="ECO:0000256" key="2">
    <source>
        <dbReference type="SAM" id="Phobius"/>
    </source>
</evidence>
<keyword evidence="4" id="KW-1185">Reference proteome</keyword>
<proteinExistence type="predicted"/>
<accession>A0A7J5BNW8</accession>
<organism evidence="3 4">
    <name type="scientific">Pseudoclavibacter chungangensis</name>
    <dbReference type="NCBI Taxonomy" id="587635"/>
    <lineage>
        <taxon>Bacteria</taxon>
        <taxon>Bacillati</taxon>
        <taxon>Actinomycetota</taxon>
        <taxon>Actinomycetes</taxon>
        <taxon>Micrococcales</taxon>
        <taxon>Microbacteriaceae</taxon>
        <taxon>Pseudoclavibacter</taxon>
    </lineage>
</organism>
<protein>
    <submittedName>
        <fullName evidence="3">Uncharacterized protein</fullName>
    </submittedName>
</protein>
<feature type="region of interest" description="Disordered" evidence="1">
    <location>
        <begin position="1"/>
        <end position="72"/>
    </location>
</feature>
<evidence type="ECO:0000313" key="3">
    <source>
        <dbReference type="EMBL" id="KAB1653594.1"/>
    </source>
</evidence>
<sequence length="231" mass="24236">MHHDDRDEHDRPRSADERAHDPLGGYLSSARSEHDGAATWTAFDGHRESAAGTPDNGSGTVGGDAVDATGSAQPGLVRADVWTERHGSTPRIRIAWDPAAPLQRLVDDLRASIDLAATVGHDRLVRRGERVCVQPSASRAGGQRGASPADAATATAAAPRATRSAARTVTTGKARLEATRSAGRPARAAASEPSKPNVTRDRPQNARNLFLVVATLAGLYMVVSGLIEAFS</sequence>
<reference evidence="3 4" key="1">
    <citation type="submission" date="2019-09" db="EMBL/GenBank/DDBJ databases">
        <title>Phylogeny of genus Pseudoclavibacter and closely related genus.</title>
        <authorList>
            <person name="Li Y."/>
        </authorList>
    </citation>
    <scope>NUCLEOTIDE SEQUENCE [LARGE SCALE GENOMIC DNA]</scope>
    <source>
        <strain evidence="3 4">DSM 23821</strain>
    </source>
</reference>
<feature type="compositionally biased region" description="Basic and acidic residues" evidence="1">
    <location>
        <begin position="1"/>
        <end position="21"/>
    </location>
</feature>
<keyword evidence="2" id="KW-0472">Membrane</keyword>
<feature type="compositionally biased region" description="Low complexity" evidence="1">
    <location>
        <begin position="179"/>
        <end position="196"/>
    </location>
</feature>